<comment type="caution">
    <text evidence="2">The sequence shown here is derived from an EMBL/GenBank/DDBJ whole genome shotgun (WGS) entry which is preliminary data.</text>
</comment>
<dbReference type="InterPro" id="IPR040788">
    <property type="entry name" value="HEPN_MAE_28990"/>
</dbReference>
<dbReference type="Proteomes" id="UP000221504">
    <property type="component" value="Unassembled WGS sequence"/>
</dbReference>
<feature type="domain" description="MAE-28990/MAE-18760-like HEPN" evidence="1">
    <location>
        <begin position="30"/>
        <end position="232"/>
    </location>
</feature>
<dbReference type="AlphaFoldDB" id="A0A2C6BUX7"/>
<accession>A0A2C6BUX7</accession>
<organism evidence="2 3">
    <name type="scientific">Fusobacterium nucleatum subsp. polymorphum</name>
    <name type="common">Fusobacterium polymorphum</name>
    <dbReference type="NCBI Taxonomy" id="76857"/>
    <lineage>
        <taxon>Bacteria</taxon>
        <taxon>Fusobacteriati</taxon>
        <taxon>Fusobacteriota</taxon>
        <taxon>Fusobacteriia</taxon>
        <taxon>Fusobacteriales</taxon>
        <taxon>Fusobacteriaceae</taxon>
        <taxon>Fusobacterium</taxon>
    </lineage>
</organism>
<sequence length="234" mass="28158">MNLEIYKNRKNEVEYFLKILEIYERKMMEEDKNFLELHNNLGITFIEYLKIMKSSCILIIYNFIESTISSLMRYIYEEFNKEKLNFEKTCIEIRKLYLERLAGDSFNKTANHQTYLKLIEKISKKIIEKDIIELDEKTFSISGNIDGEYITQISKKLGLKFHTESKAIHKENDFYIGKIKDARNKLAHGEESFIEKGQMYSTSDLRRYFLETCIIFEDLQKEFIKYVKEKKYLK</sequence>
<name>A0A2C6BUX7_FUSNP</name>
<evidence type="ECO:0000313" key="2">
    <source>
        <dbReference type="EMBL" id="PHI10346.1"/>
    </source>
</evidence>
<dbReference type="RefSeq" id="WP_099010932.1">
    <property type="nucleotide sequence ID" value="NZ_CP077154.1"/>
</dbReference>
<evidence type="ECO:0000313" key="3">
    <source>
        <dbReference type="Proteomes" id="UP000221504"/>
    </source>
</evidence>
<dbReference type="EMBL" id="NIRM01000001">
    <property type="protein sequence ID" value="PHI10346.1"/>
    <property type="molecule type" value="Genomic_DNA"/>
</dbReference>
<protein>
    <recommendedName>
        <fullName evidence="1">MAE-28990/MAE-18760-like HEPN domain-containing protein</fullName>
    </recommendedName>
</protein>
<dbReference type="Pfam" id="PF18737">
    <property type="entry name" value="HEPN_MAE_28990"/>
    <property type="match status" value="1"/>
</dbReference>
<evidence type="ECO:0000259" key="1">
    <source>
        <dbReference type="Pfam" id="PF18737"/>
    </source>
</evidence>
<gene>
    <name evidence="2" type="ORF">CBG52_04055</name>
</gene>
<reference evidence="2 3" key="1">
    <citation type="submission" date="2017-06" db="EMBL/GenBank/DDBJ databases">
        <title>Draft genome sequence of Fusobacterium nucleatum subsp. polymorphum KCOM 1267 (=ChDC F290).</title>
        <authorList>
            <person name="Kook J.-K."/>
            <person name="Park S.-N."/>
            <person name="Lim Y.K."/>
            <person name="Roh H."/>
        </authorList>
    </citation>
    <scope>NUCLEOTIDE SEQUENCE [LARGE SCALE GENOMIC DNA]</scope>
    <source>
        <strain evidence="3">KCOM 1267(ChDC F290)</strain>
    </source>
</reference>
<proteinExistence type="predicted"/>